<keyword evidence="6 13" id="KW-0812">Transmembrane</keyword>
<evidence type="ECO:0000256" key="1">
    <source>
        <dbReference type="ARBA" id="ARBA00001947"/>
    </source>
</evidence>
<keyword evidence="11" id="KW-0482">Metalloprotease</keyword>
<feature type="transmembrane region" description="Helical" evidence="13">
    <location>
        <begin position="99"/>
        <end position="126"/>
    </location>
</feature>
<evidence type="ECO:0000259" key="14">
    <source>
        <dbReference type="Pfam" id="PF02163"/>
    </source>
</evidence>
<keyword evidence="4" id="KW-1003">Cell membrane</keyword>
<accession>A0A840AEW2</accession>
<dbReference type="InterPro" id="IPR044537">
    <property type="entry name" value="Rip2-like"/>
</dbReference>
<evidence type="ECO:0000256" key="4">
    <source>
        <dbReference type="ARBA" id="ARBA00022475"/>
    </source>
</evidence>
<dbReference type="GO" id="GO:0008237">
    <property type="term" value="F:metallopeptidase activity"/>
    <property type="evidence" value="ECO:0007669"/>
    <property type="project" value="UniProtKB-KW"/>
</dbReference>
<evidence type="ECO:0000256" key="6">
    <source>
        <dbReference type="ARBA" id="ARBA00022692"/>
    </source>
</evidence>
<evidence type="ECO:0000313" key="15">
    <source>
        <dbReference type="EMBL" id="MBB3899086.1"/>
    </source>
</evidence>
<dbReference type="GO" id="GO:0006508">
    <property type="term" value="P:proteolysis"/>
    <property type="evidence" value="ECO:0007669"/>
    <property type="project" value="UniProtKB-KW"/>
</dbReference>
<proteinExistence type="inferred from homology"/>
<name>A0A840AEW2_9PROT</name>
<dbReference type="PANTHER" id="PTHR35864">
    <property type="entry name" value="ZINC METALLOPROTEASE MJ0611-RELATED"/>
    <property type="match status" value="1"/>
</dbReference>
<comment type="caution">
    <text evidence="15">The sequence shown here is derived from an EMBL/GenBank/DDBJ whole genome shotgun (WGS) entry which is preliminary data.</text>
</comment>
<comment type="similarity">
    <text evidence="3">Belongs to the peptidase M50B family.</text>
</comment>
<dbReference type="Pfam" id="PF02163">
    <property type="entry name" value="Peptidase_M50"/>
    <property type="match status" value="2"/>
</dbReference>
<feature type="domain" description="Peptidase M50" evidence="14">
    <location>
        <begin position="11"/>
        <end position="121"/>
    </location>
</feature>
<evidence type="ECO:0000256" key="11">
    <source>
        <dbReference type="ARBA" id="ARBA00023049"/>
    </source>
</evidence>
<dbReference type="GO" id="GO:0005886">
    <property type="term" value="C:plasma membrane"/>
    <property type="evidence" value="ECO:0007669"/>
    <property type="project" value="UniProtKB-SubCell"/>
</dbReference>
<dbReference type="EMBL" id="JACIDJ010000004">
    <property type="protein sequence ID" value="MBB3899086.1"/>
    <property type="molecule type" value="Genomic_DNA"/>
</dbReference>
<keyword evidence="8" id="KW-0378">Hydrolase</keyword>
<evidence type="ECO:0000313" key="16">
    <source>
        <dbReference type="Proteomes" id="UP000553193"/>
    </source>
</evidence>
<feature type="transmembrane region" description="Helical" evidence="13">
    <location>
        <begin position="12"/>
        <end position="34"/>
    </location>
</feature>
<dbReference type="AlphaFoldDB" id="A0A840AEW2"/>
<dbReference type="RefSeq" id="WP_184384539.1">
    <property type="nucleotide sequence ID" value="NZ_JACIDJ010000004.1"/>
</dbReference>
<evidence type="ECO:0000256" key="9">
    <source>
        <dbReference type="ARBA" id="ARBA00022833"/>
    </source>
</evidence>
<feature type="domain" description="Peptidase M50" evidence="14">
    <location>
        <begin position="139"/>
        <end position="198"/>
    </location>
</feature>
<evidence type="ECO:0000256" key="12">
    <source>
        <dbReference type="ARBA" id="ARBA00023136"/>
    </source>
</evidence>
<keyword evidence="10 13" id="KW-1133">Transmembrane helix</keyword>
<protein>
    <submittedName>
        <fullName evidence="15">Zn-dependent protease</fullName>
    </submittedName>
</protein>
<dbReference type="CDD" id="cd06158">
    <property type="entry name" value="S2P-M50_like_1"/>
    <property type="match status" value="1"/>
</dbReference>
<evidence type="ECO:0000256" key="5">
    <source>
        <dbReference type="ARBA" id="ARBA00022670"/>
    </source>
</evidence>
<organism evidence="15 16">
    <name type="scientific">Roseococcus suduntuyensis</name>
    <dbReference type="NCBI Taxonomy" id="455361"/>
    <lineage>
        <taxon>Bacteria</taxon>
        <taxon>Pseudomonadati</taxon>
        <taxon>Pseudomonadota</taxon>
        <taxon>Alphaproteobacteria</taxon>
        <taxon>Acetobacterales</taxon>
        <taxon>Roseomonadaceae</taxon>
        <taxon>Roseococcus</taxon>
    </lineage>
</organism>
<keyword evidence="7" id="KW-0479">Metal-binding</keyword>
<keyword evidence="9" id="KW-0862">Zinc</keyword>
<evidence type="ECO:0000256" key="8">
    <source>
        <dbReference type="ARBA" id="ARBA00022801"/>
    </source>
</evidence>
<evidence type="ECO:0000256" key="13">
    <source>
        <dbReference type="SAM" id="Phobius"/>
    </source>
</evidence>
<comment type="subcellular location">
    <subcellularLocation>
        <location evidence="2">Cell membrane</location>
        <topology evidence="2">Multi-pass membrane protein</topology>
    </subcellularLocation>
</comment>
<feature type="transmembrane region" description="Helical" evidence="13">
    <location>
        <begin position="179"/>
        <end position="200"/>
    </location>
</feature>
<evidence type="ECO:0000256" key="3">
    <source>
        <dbReference type="ARBA" id="ARBA00007931"/>
    </source>
</evidence>
<keyword evidence="12 13" id="KW-0472">Membrane</keyword>
<comment type="cofactor">
    <cofactor evidence="1">
        <name>Zn(2+)</name>
        <dbReference type="ChEBI" id="CHEBI:29105"/>
    </cofactor>
</comment>
<dbReference type="GO" id="GO:0046872">
    <property type="term" value="F:metal ion binding"/>
    <property type="evidence" value="ECO:0007669"/>
    <property type="project" value="UniProtKB-KW"/>
</dbReference>
<dbReference type="InterPro" id="IPR008915">
    <property type="entry name" value="Peptidase_M50"/>
</dbReference>
<evidence type="ECO:0000256" key="7">
    <source>
        <dbReference type="ARBA" id="ARBA00022723"/>
    </source>
</evidence>
<gene>
    <name evidence="15" type="ORF">GGQ83_002534</name>
</gene>
<feature type="transmembrane region" description="Helical" evidence="13">
    <location>
        <begin position="138"/>
        <end position="159"/>
    </location>
</feature>
<dbReference type="PANTHER" id="PTHR35864:SF1">
    <property type="entry name" value="ZINC METALLOPROTEASE YWHC-RELATED"/>
    <property type="match status" value="1"/>
</dbReference>
<sequence>MPDWFPDVTAIVLATIIAITFHEVAHGWAARALGDPTAAMLGRLSFNPLRHVDPVGTVLVPGVLLVSQLMATGGVQMMFGWAKPVPVDVRNFANPRLGMMWVAIAGPAMNFALAVLAGLLIHVAVAGGDFLSAESLAWVYRFVSFAILVNLVLGLFNLIPVPPLDGGRIAVGLLPYRAAMAYARLEHAGLFLVLGVLFLLPMLIPSFRPMDWFIFEIVRPVFDFVVWLTGNGGL</sequence>
<evidence type="ECO:0000256" key="10">
    <source>
        <dbReference type="ARBA" id="ARBA00022989"/>
    </source>
</evidence>
<keyword evidence="5 15" id="KW-0645">Protease</keyword>
<dbReference type="Proteomes" id="UP000553193">
    <property type="component" value="Unassembled WGS sequence"/>
</dbReference>
<keyword evidence="16" id="KW-1185">Reference proteome</keyword>
<evidence type="ECO:0000256" key="2">
    <source>
        <dbReference type="ARBA" id="ARBA00004651"/>
    </source>
</evidence>
<reference evidence="15 16" key="1">
    <citation type="submission" date="2020-08" db="EMBL/GenBank/DDBJ databases">
        <title>Genomic Encyclopedia of Type Strains, Phase IV (KMG-IV): sequencing the most valuable type-strain genomes for metagenomic binning, comparative biology and taxonomic classification.</title>
        <authorList>
            <person name="Goeker M."/>
        </authorList>
    </citation>
    <scope>NUCLEOTIDE SEQUENCE [LARGE SCALE GENOMIC DNA]</scope>
    <source>
        <strain evidence="15 16">DSM 19979</strain>
    </source>
</reference>
<dbReference type="InterPro" id="IPR052348">
    <property type="entry name" value="Metallopeptidase_M50B"/>
</dbReference>